<evidence type="ECO:0000256" key="2">
    <source>
        <dbReference type="ARBA" id="ARBA00023125"/>
    </source>
</evidence>
<evidence type="ECO:0000313" key="6">
    <source>
        <dbReference type="Proteomes" id="UP000196655"/>
    </source>
</evidence>
<evidence type="ECO:0000256" key="3">
    <source>
        <dbReference type="ARBA" id="ARBA00023163"/>
    </source>
</evidence>
<evidence type="ECO:0000259" key="4">
    <source>
        <dbReference type="PROSITE" id="PS50943"/>
    </source>
</evidence>
<dbReference type="CDD" id="cd06462">
    <property type="entry name" value="Peptidase_S24_S26"/>
    <property type="match status" value="1"/>
</dbReference>
<keyword evidence="2" id="KW-0238">DNA-binding</keyword>
<name>A0A211ZUD3_9PROT</name>
<comment type="caution">
    <text evidence="5">The sequence shown here is derived from an EMBL/GenBank/DDBJ whole genome shotgun (WGS) entry which is preliminary data.</text>
</comment>
<dbReference type="PROSITE" id="PS50943">
    <property type="entry name" value="HTH_CROC1"/>
    <property type="match status" value="1"/>
</dbReference>
<dbReference type="AlphaFoldDB" id="A0A211ZUD3"/>
<dbReference type="Proteomes" id="UP000196655">
    <property type="component" value="Unassembled WGS sequence"/>
</dbReference>
<dbReference type="SUPFAM" id="SSF47413">
    <property type="entry name" value="lambda repressor-like DNA-binding domains"/>
    <property type="match status" value="1"/>
</dbReference>
<dbReference type="SUPFAM" id="SSF51306">
    <property type="entry name" value="LexA/Signal peptidase"/>
    <property type="match status" value="1"/>
</dbReference>
<evidence type="ECO:0000256" key="1">
    <source>
        <dbReference type="ARBA" id="ARBA00023015"/>
    </source>
</evidence>
<accession>A0A211ZUD3</accession>
<dbReference type="InterPro" id="IPR010982">
    <property type="entry name" value="Lambda_DNA-bd_dom_sf"/>
</dbReference>
<dbReference type="SMART" id="SM00530">
    <property type="entry name" value="HTH_XRE"/>
    <property type="match status" value="1"/>
</dbReference>
<gene>
    <name evidence="5" type="ORF">BWR60_03240</name>
</gene>
<dbReference type="InterPro" id="IPR001387">
    <property type="entry name" value="Cro/C1-type_HTH"/>
</dbReference>
<dbReference type="InterPro" id="IPR015927">
    <property type="entry name" value="Peptidase_S24_S26A/B/C"/>
</dbReference>
<dbReference type="InterPro" id="IPR036286">
    <property type="entry name" value="LexA/Signal_pep-like_sf"/>
</dbReference>
<organism evidence="5 6">
    <name type="scientific">Inquilinus limosus</name>
    <dbReference type="NCBI Taxonomy" id="171674"/>
    <lineage>
        <taxon>Bacteria</taxon>
        <taxon>Pseudomonadati</taxon>
        <taxon>Pseudomonadota</taxon>
        <taxon>Alphaproteobacteria</taxon>
        <taxon>Rhodospirillales</taxon>
        <taxon>Rhodospirillaceae</taxon>
        <taxon>Inquilinus</taxon>
    </lineage>
</organism>
<keyword evidence="3" id="KW-0804">Transcription</keyword>
<evidence type="ECO:0000313" key="5">
    <source>
        <dbReference type="EMBL" id="OWJ68776.1"/>
    </source>
</evidence>
<dbReference type="RefSeq" id="WP_088149566.1">
    <property type="nucleotide sequence ID" value="NZ_NHON01000003.1"/>
</dbReference>
<protein>
    <recommendedName>
        <fullName evidence="4">HTH cro/C1-type domain-containing protein</fullName>
    </recommendedName>
</protein>
<dbReference type="Pfam" id="PF00717">
    <property type="entry name" value="Peptidase_S24"/>
    <property type="match status" value="1"/>
</dbReference>
<dbReference type="STRING" id="1122125.GCA_000423185_02965"/>
<reference evidence="6" key="1">
    <citation type="submission" date="2017-05" db="EMBL/GenBank/DDBJ databases">
        <authorList>
            <person name="Macchi M."/>
            <person name="Festa S."/>
            <person name="Coppotelli B.M."/>
            <person name="Morelli I.S."/>
        </authorList>
    </citation>
    <scope>NUCLEOTIDE SEQUENCE [LARGE SCALE GENOMIC DNA]</scope>
    <source>
        <strain evidence="6">I</strain>
    </source>
</reference>
<dbReference type="EMBL" id="NHON01000003">
    <property type="protein sequence ID" value="OWJ68776.1"/>
    <property type="molecule type" value="Genomic_DNA"/>
</dbReference>
<dbReference type="Gene3D" id="2.10.109.10">
    <property type="entry name" value="Umud Fragment, subunit A"/>
    <property type="match status" value="1"/>
</dbReference>
<dbReference type="PANTHER" id="PTHR40661:SF3">
    <property type="entry name" value="FELS-1 PROPHAGE TRANSCRIPTIONAL REGULATOR"/>
    <property type="match status" value="1"/>
</dbReference>
<dbReference type="GO" id="GO:0003677">
    <property type="term" value="F:DNA binding"/>
    <property type="evidence" value="ECO:0007669"/>
    <property type="project" value="UniProtKB-KW"/>
</dbReference>
<dbReference type="CDD" id="cd00093">
    <property type="entry name" value="HTH_XRE"/>
    <property type="match status" value="1"/>
</dbReference>
<feature type="domain" description="HTH cro/C1-type" evidence="4">
    <location>
        <begin position="22"/>
        <end position="66"/>
    </location>
</feature>
<sequence>MPGMLEPHQRLVLARTKAGHETAADAARAFGWSPITYRAHESGLRGLRRDAAGRYAAAFGVSEAWLLTGEGAPAGLRPMVPVVGHVGAGAEVHMFEGDQSTERIDEADAPPAADEHTVAVIVRGDSMAPAFRDRDIIYYRNVQADPDQLIGRECVIRLADGRTFVKILMRGSAAGLFTLFSYNAPLISDVAIEWALPVKWVMRDQP</sequence>
<dbReference type="OrthoDB" id="9792157at2"/>
<keyword evidence="1" id="KW-0805">Transcription regulation</keyword>
<proteinExistence type="predicted"/>
<dbReference type="PANTHER" id="PTHR40661">
    <property type="match status" value="1"/>
</dbReference>
<keyword evidence="6" id="KW-1185">Reference proteome</keyword>